<feature type="domain" description="SGNH hydrolase-type esterase" evidence="3">
    <location>
        <begin position="40"/>
        <end position="326"/>
    </location>
</feature>
<gene>
    <name evidence="4" type="ORF">FHS13_000900</name>
</gene>
<name>A0A841IRY5_9ACTN</name>
<dbReference type="InterPro" id="IPR013830">
    <property type="entry name" value="SGNH_hydro"/>
</dbReference>
<feature type="signal peptide" evidence="2">
    <location>
        <begin position="1"/>
        <end position="23"/>
    </location>
</feature>
<reference evidence="4 5" key="1">
    <citation type="submission" date="2020-08" db="EMBL/GenBank/DDBJ databases">
        <title>Genomic Encyclopedia of Type Strains, Phase III (KMG-III): the genomes of soil and plant-associated and newly described type strains.</title>
        <authorList>
            <person name="Whitman W."/>
        </authorList>
    </citation>
    <scope>NUCLEOTIDE SEQUENCE [LARGE SCALE GENOMIC DNA]</scope>
    <source>
        <strain evidence="4 5">CECT 8712</strain>
    </source>
</reference>
<dbReference type="EMBL" id="JACHJO010000002">
    <property type="protein sequence ID" value="MBB6118968.1"/>
    <property type="molecule type" value="Genomic_DNA"/>
</dbReference>
<proteinExistence type="predicted"/>
<evidence type="ECO:0000256" key="1">
    <source>
        <dbReference type="SAM" id="MobiDB-lite"/>
    </source>
</evidence>
<keyword evidence="5" id="KW-1185">Reference proteome</keyword>
<feature type="compositionally biased region" description="Acidic residues" evidence="1">
    <location>
        <begin position="206"/>
        <end position="229"/>
    </location>
</feature>
<comment type="caution">
    <text evidence="4">The sequence shown here is derived from an EMBL/GenBank/DDBJ whole genome shotgun (WGS) entry which is preliminary data.</text>
</comment>
<evidence type="ECO:0000256" key="2">
    <source>
        <dbReference type="SAM" id="SignalP"/>
    </source>
</evidence>
<dbReference type="InterPro" id="IPR036514">
    <property type="entry name" value="SGNH_hydro_sf"/>
</dbReference>
<evidence type="ECO:0000259" key="3">
    <source>
        <dbReference type="Pfam" id="PF13472"/>
    </source>
</evidence>
<dbReference type="SUPFAM" id="SSF52266">
    <property type="entry name" value="SGNH hydrolase"/>
    <property type="match status" value="1"/>
</dbReference>
<dbReference type="Pfam" id="PF13472">
    <property type="entry name" value="Lipase_GDSL_2"/>
    <property type="match status" value="1"/>
</dbReference>
<dbReference type="RefSeq" id="WP_184287843.1">
    <property type="nucleotide sequence ID" value="NZ_JACHJO010000002.1"/>
</dbReference>
<feature type="chain" id="PRO_5039633657" evidence="2">
    <location>
        <begin position="24"/>
        <end position="337"/>
    </location>
</feature>
<organism evidence="4 5">
    <name type="scientific">Nocardiopsis algeriensis</name>
    <dbReference type="NCBI Taxonomy" id="1478215"/>
    <lineage>
        <taxon>Bacteria</taxon>
        <taxon>Bacillati</taxon>
        <taxon>Actinomycetota</taxon>
        <taxon>Actinomycetes</taxon>
        <taxon>Streptosporangiales</taxon>
        <taxon>Nocardiopsidaceae</taxon>
        <taxon>Nocardiopsis</taxon>
    </lineage>
</organism>
<dbReference type="PROSITE" id="PS51257">
    <property type="entry name" value="PROKAR_LIPOPROTEIN"/>
    <property type="match status" value="1"/>
</dbReference>
<protein>
    <submittedName>
        <fullName evidence="4">Lysophospholipase L1-like esterase</fullName>
    </submittedName>
</protein>
<evidence type="ECO:0000313" key="5">
    <source>
        <dbReference type="Proteomes" id="UP000536604"/>
    </source>
</evidence>
<accession>A0A841IRY5</accession>
<dbReference type="AlphaFoldDB" id="A0A841IRY5"/>
<sequence length="337" mass="35737">MRNRWSAASAAAAAALLALTGCGSDESGAAAAGPHYYLSLGDSITVGVQPGEDRIPQETSESYTDMLYRHLYDSDSTLRHERIGCGGEDTTTFLEGGLPSCEKRYDGAPQIEAAEDFLSEHEGQVSLVTVTIGGNNFTRCVEGLGDTEDVSSAVLDTDCVDDGLERIESEAPEIADRLRTAAGPDTQIIGMTYYNPFLAAMLLEAEAEAEPSEEPSPEEAEDAEPEIDPDAGPSLAEAEGELPLDASLGGYATDVLEQMNESLRSAYAAADIQVADVEAAFDSTDFDVPEDSGTGWPANVQAVCDLTWMCNTERGPDIHPNSEGARVIAEAFRAHLS</sequence>
<dbReference type="Proteomes" id="UP000536604">
    <property type="component" value="Unassembled WGS sequence"/>
</dbReference>
<dbReference type="Gene3D" id="3.40.50.1110">
    <property type="entry name" value="SGNH hydrolase"/>
    <property type="match status" value="1"/>
</dbReference>
<evidence type="ECO:0000313" key="4">
    <source>
        <dbReference type="EMBL" id="MBB6118968.1"/>
    </source>
</evidence>
<feature type="region of interest" description="Disordered" evidence="1">
    <location>
        <begin position="206"/>
        <end position="237"/>
    </location>
</feature>
<keyword evidence="2" id="KW-0732">Signal</keyword>